<feature type="compositionally biased region" description="Basic residues" evidence="1">
    <location>
        <begin position="474"/>
        <end position="483"/>
    </location>
</feature>
<feature type="compositionally biased region" description="Polar residues" evidence="1">
    <location>
        <begin position="494"/>
        <end position="508"/>
    </location>
</feature>
<feature type="compositionally biased region" description="Polar residues" evidence="1">
    <location>
        <begin position="1008"/>
        <end position="1024"/>
    </location>
</feature>
<feature type="compositionally biased region" description="Low complexity" evidence="1">
    <location>
        <begin position="754"/>
        <end position="767"/>
    </location>
</feature>
<feature type="compositionally biased region" description="Basic and acidic residues" evidence="1">
    <location>
        <begin position="372"/>
        <end position="424"/>
    </location>
</feature>
<feature type="compositionally biased region" description="Basic and acidic residues" evidence="1">
    <location>
        <begin position="918"/>
        <end position="935"/>
    </location>
</feature>
<evidence type="ECO:0000313" key="3">
    <source>
        <dbReference type="Proteomes" id="UP000600918"/>
    </source>
</evidence>
<feature type="compositionally biased region" description="Basic and acidic residues" evidence="1">
    <location>
        <begin position="1226"/>
        <end position="1243"/>
    </location>
</feature>
<protein>
    <submittedName>
        <fullName evidence="2">Uncharacterized protein</fullName>
    </submittedName>
</protein>
<feature type="region of interest" description="Disordered" evidence="1">
    <location>
        <begin position="1387"/>
        <end position="1427"/>
    </location>
</feature>
<feature type="compositionally biased region" description="Polar residues" evidence="1">
    <location>
        <begin position="1299"/>
        <end position="1331"/>
    </location>
</feature>
<evidence type="ECO:0000313" key="2">
    <source>
        <dbReference type="EMBL" id="KAF7407000.1"/>
    </source>
</evidence>
<feature type="region of interest" description="Disordered" evidence="1">
    <location>
        <begin position="440"/>
        <end position="508"/>
    </location>
</feature>
<organism evidence="2 3">
    <name type="scientific">Vespula pensylvanica</name>
    <name type="common">Western yellow jacket</name>
    <name type="synonym">Wasp</name>
    <dbReference type="NCBI Taxonomy" id="30213"/>
    <lineage>
        <taxon>Eukaryota</taxon>
        <taxon>Metazoa</taxon>
        <taxon>Ecdysozoa</taxon>
        <taxon>Arthropoda</taxon>
        <taxon>Hexapoda</taxon>
        <taxon>Insecta</taxon>
        <taxon>Pterygota</taxon>
        <taxon>Neoptera</taxon>
        <taxon>Endopterygota</taxon>
        <taxon>Hymenoptera</taxon>
        <taxon>Apocrita</taxon>
        <taxon>Aculeata</taxon>
        <taxon>Vespoidea</taxon>
        <taxon>Vespidae</taxon>
        <taxon>Vespinae</taxon>
        <taxon>Vespula</taxon>
    </lineage>
</organism>
<sequence length="1523" mass="172750">MEPGSERPDEKNLEKDKEKSNLINEKKEETSRELRVQTVEELTNIEKSVLVFSSSYNQRKEKKVVKLVEEKSGEKRNNNNDNKTNSITASTNNDNKKKKDSAVFEKPSFQFFKEKVKPVKPIKRPTTIGNSLVAGLDSRNFLINEDKPDKSKVVGENFRGKAIRREEVKRDGETSCEKKIDRLKSPLDRLEESRTKIKVLQDNLGTRIQAITALSYNEELSNRPLRSSIEIETNQNLNEIKFDSDFLERQRLEERLEIEEKRLTLGKDLETKPRYCRKVSEIEKRWSGEFLQRRSGNEDRSEDSSSSESSYVEEFGSVSSQESIVVERSVRFSNAKFEEDREAISSCRRASIEFFEGSTVSTLGSDSGLDEEEKRKKLASDGYIDRRSPNARSYEEDPSRKSKDRSIPRESGRRSETVNKIERRTEDGYAKLIREFTMEPGVSRLKKEEKQKKKSGLRRLLPGFFSPKDSRKDYNKKKERKERRKQDERHFARYQQNGNYTRSPDTMNLNEDIKRNVKLDNSLNGSMIEERLDEIKRELFPDQGLITSTPDHFSENDEGRKIMVQASKYRTEMAPSNAIVEDVGRWYDRKVLSSDDKRYEERKMEEDAVGIKPGLELENGRSTLGGQLERKHSLQEANRGGRAFFQRNHGPSGRISAPPAERYFSKSRLVRPIDRPLPAIPRARVELSNYENYEREECQEERESRAENYENELGRRQSVTVVVDTSNDRTGKYSSPGSSQKSGDYADSCCTPNSSQKSEFSPSSSKSGEYYLNSPRTSARTSPSAQNEGIYANETRPTKNPGYPGDELEERVYDETPPSPLGDGRDTEIERKRNDADTTSNRIPMPSKKGSSSSPRGASRKAQPSDQILIASPKREVIYERRTFGNIERLRPESPITTTMCNVPKDRVERINDDGFSKMKESQGQRNRDNIDGHRSASLPPFSMIPTASGSSSVCTMKNLQRPEPVYAGSRLRSEPGACRRNVNDSSGPTATTTTATTTTATTTTMTSSLSVSSQEKLYTSKGSLQREPISERQRARVLVGESSRMSNEAGVYHGQGCPISCNPASLPSSSSSPSKRRTMQHLEAFYWQQKALEAHRKTGLPVNNESLRVEPTRDKQPTSHKINLPEIREAVYWQQLKKLDEEQQRRIYERNLMEESRSISNRPVGRSAVRQQPTTTSTDTTMDRSYWSNEKTRPTKSSNPLRPNLMHGQKGSTQPILIVRPQQHAIRDRQEIPIKSVDDRSRLSPRRSKSASPHLRVNRNVNKSDGVVYNYDDDNDCNNDGNKQQTTRPHPIFKRGSLVSSDSVEYSTTGTKRVSFSNQNVGTELSNGNWPTKHGTASEPPTRRHRSDDSVSDTDSVFIRDPNLDIVYTGYPTTSSCSRNLEASYGYHRTPRNNDSKSLSQEYDADRPLPPLPKEPNVGQGQRWNVPPNNYRKWPALCESESGSEAAGEVQRIFGRSDATPNANKLFLDRGYTDGANKSFRVHRVVDLPTVSSGANAALGGRTVWGGGGSRSASIPRLGWFP</sequence>
<keyword evidence="3" id="KW-1185">Reference proteome</keyword>
<proteinExistence type="predicted"/>
<comment type="caution">
    <text evidence="2">The sequence shown here is derived from an EMBL/GenBank/DDBJ whole genome shotgun (WGS) entry which is preliminary data.</text>
</comment>
<reference evidence="2" key="1">
    <citation type="journal article" date="2020" name="G3 (Bethesda)">
        <title>High-Quality Assemblies for Three Invasive Social Wasps from the &lt;i&gt;Vespula&lt;/i&gt; Genus.</title>
        <authorList>
            <person name="Harrop T.W.R."/>
            <person name="Guhlin J."/>
            <person name="McLaughlin G.M."/>
            <person name="Permina E."/>
            <person name="Stockwell P."/>
            <person name="Gilligan J."/>
            <person name="Le Lec M.F."/>
            <person name="Gruber M.A.M."/>
            <person name="Quinn O."/>
            <person name="Lovegrove M."/>
            <person name="Duncan E.J."/>
            <person name="Remnant E.J."/>
            <person name="Van Eeckhoven J."/>
            <person name="Graham B."/>
            <person name="Knapp R.A."/>
            <person name="Langford K.W."/>
            <person name="Kronenberg Z."/>
            <person name="Press M.O."/>
            <person name="Eacker S.M."/>
            <person name="Wilson-Rankin E.E."/>
            <person name="Purcell J."/>
            <person name="Lester P.J."/>
            <person name="Dearden P.K."/>
        </authorList>
    </citation>
    <scope>NUCLEOTIDE SEQUENCE</scope>
    <source>
        <strain evidence="2">Volc-1</strain>
    </source>
</reference>
<feature type="compositionally biased region" description="Polar residues" evidence="1">
    <location>
        <begin position="774"/>
        <end position="787"/>
    </location>
</feature>
<dbReference type="Proteomes" id="UP000600918">
    <property type="component" value="Unassembled WGS sequence"/>
</dbReference>
<feature type="compositionally biased region" description="Low complexity" evidence="1">
    <location>
        <begin position="304"/>
        <end position="314"/>
    </location>
</feature>
<dbReference type="EMBL" id="JACSDY010000015">
    <property type="protein sequence ID" value="KAF7407000.1"/>
    <property type="molecule type" value="Genomic_DNA"/>
</dbReference>
<feature type="region of interest" description="Disordered" evidence="1">
    <location>
        <begin position="361"/>
        <end position="424"/>
    </location>
</feature>
<feature type="compositionally biased region" description="Basic and acidic residues" evidence="1">
    <location>
        <begin position="823"/>
        <end position="836"/>
    </location>
</feature>
<name>A0A834NFF4_VESPE</name>
<feature type="region of interest" description="Disordered" evidence="1">
    <location>
        <begin position="1156"/>
        <end position="1357"/>
    </location>
</feature>
<feature type="region of interest" description="Disordered" evidence="1">
    <location>
        <begin position="59"/>
        <end position="100"/>
    </location>
</feature>
<feature type="region of interest" description="Disordered" evidence="1">
    <location>
        <begin position="686"/>
        <end position="867"/>
    </location>
</feature>
<feature type="region of interest" description="Disordered" evidence="1">
    <location>
        <begin position="970"/>
        <end position="1043"/>
    </location>
</feature>
<evidence type="ECO:0000256" key="1">
    <source>
        <dbReference type="SAM" id="MobiDB-lite"/>
    </source>
</evidence>
<feature type="compositionally biased region" description="Polar residues" evidence="1">
    <location>
        <begin position="732"/>
        <end position="742"/>
    </location>
</feature>
<feature type="compositionally biased region" description="Basic and acidic residues" evidence="1">
    <location>
        <begin position="293"/>
        <end position="303"/>
    </location>
</feature>
<feature type="compositionally biased region" description="Basic and acidic residues" evidence="1">
    <location>
        <begin position="692"/>
        <end position="715"/>
    </location>
</feature>
<feature type="region of interest" description="Disordered" evidence="1">
    <location>
        <begin position="1"/>
        <end position="31"/>
    </location>
</feature>
<feature type="region of interest" description="Disordered" evidence="1">
    <location>
        <begin position="918"/>
        <end position="945"/>
    </location>
</feature>
<gene>
    <name evidence="2" type="ORF">H0235_014656</name>
</gene>
<feature type="compositionally biased region" description="Basic and acidic residues" evidence="1">
    <location>
        <begin position="64"/>
        <end position="78"/>
    </location>
</feature>
<accession>A0A834NFF4</accession>
<feature type="region of interest" description="Disordered" evidence="1">
    <location>
        <begin position="293"/>
        <end position="314"/>
    </location>
</feature>
<feature type="compositionally biased region" description="Low complexity" evidence="1">
    <location>
        <begin position="990"/>
        <end position="1007"/>
    </location>
</feature>
<feature type="compositionally biased region" description="Low complexity" evidence="1">
    <location>
        <begin position="846"/>
        <end position="862"/>
    </location>
</feature>